<evidence type="ECO:0000256" key="5">
    <source>
        <dbReference type="SAM" id="MobiDB-lite"/>
    </source>
</evidence>
<feature type="region of interest" description="Disordered" evidence="5">
    <location>
        <begin position="104"/>
        <end position="124"/>
    </location>
</feature>
<evidence type="ECO:0000313" key="8">
    <source>
        <dbReference type="Proteomes" id="UP000761534"/>
    </source>
</evidence>
<evidence type="ECO:0000313" key="7">
    <source>
        <dbReference type="EMBL" id="KAA8908980.1"/>
    </source>
</evidence>
<comment type="caution">
    <text evidence="7">The sequence shown here is derived from an EMBL/GenBank/DDBJ whole genome shotgun (WGS) entry which is preliminary data.</text>
</comment>
<organism evidence="7 8">
    <name type="scientific">Trichomonascus ciferrii</name>
    <dbReference type="NCBI Taxonomy" id="44093"/>
    <lineage>
        <taxon>Eukaryota</taxon>
        <taxon>Fungi</taxon>
        <taxon>Dikarya</taxon>
        <taxon>Ascomycota</taxon>
        <taxon>Saccharomycotina</taxon>
        <taxon>Dipodascomycetes</taxon>
        <taxon>Dipodascales</taxon>
        <taxon>Trichomonascaceae</taxon>
        <taxon>Trichomonascus</taxon>
        <taxon>Trichomonascus ciferrii complex</taxon>
    </lineage>
</organism>
<dbReference type="Proteomes" id="UP000761534">
    <property type="component" value="Unassembled WGS sequence"/>
</dbReference>
<reference evidence="7" key="1">
    <citation type="journal article" date="2019" name="G3 (Bethesda)">
        <title>Genome Assemblies of Two Rare Opportunistic Yeast Pathogens: Diutina rugosa (syn. Candida rugosa) and Trichomonascus ciferrii (syn. Candida ciferrii).</title>
        <authorList>
            <person name="Mixao V."/>
            <person name="Saus E."/>
            <person name="Hansen A.P."/>
            <person name="Lass-Florl C."/>
            <person name="Gabaldon T."/>
        </authorList>
    </citation>
    <scope>NUCLEOTIDE SEQUENCE</scope>
    <source>
        <strain evidence="7">CBS 4856</strain>
    </source>
</reference>
<keyword evidence="8" id="KW-1185">Reference proteome</keyword>
<protein>
    <recommendedName>
        <fullName evidence="4">Pre-mRNA-splicing factor</fullName>
    </recommendedName>
</protein>
<dbReference type="EMBL" id="SWFS01000353">
    <property type="protein sequence ID" value="KAA8908980.1"/>
    <property type="molecule type" value="Genomic_DNA"/>
</dbReference>
<gene>
    <name evidence="7" type="ORF">TRICI_004680</name>
</gene>
<sequence length="311" mass="36348">MFSLKKADKGGPAKRPERTAFGSFEEHEEQEEQPVAVVGFDKVKGAKVADESKVKEPEPIIVTPKSNENWMDTVKRRVYIPEKTQGQVNETEYEEEKLKYGLNPVVDTKNREADNDDDYEELPQLTEQEAYQKDIDSRPDAPDMEAYSRVPVEEFGAALLRGMGVKERTSSGSEQIARRPAMLGIGAKHVPHQVNELGSWGKGESKQASKREQKAYVPVAMVNKKTGKRVTDSDEENVEGSSSDSRSRYKERERRRDSERDRYRDRNRDRHRDRDRDSERHRNRESDRERDKDRRYKRDDRHRRRSRSPRR</sequence>
<evidence type="ECO:0000256" key="4">
    <source>
        <dbReference type="RuleBase" id="RU369096"/>
    </source>
</evidence>
<dbReference type="OrthoDB" id="5577072at2759"/>
<evidence type="ECO:0000256" key="2">
    <source>
        <dbReference type="ARBA" id="ARBA00008576"/>
    </source>
</evidence>
<dbReference type="GO" id="GO:0000398">
    <property type="term" value="P:mRNA splicing, via spliceosome"/>
    <property type="evidence" value="ECO:0007669"/>
    <property type="project" value="UniProtKB-UniRule"/>
</dbReference>
<proteinExistence type="inferred from homology"/>
<name>A0A642V0B5_9ASCO</name>
<dbReference type="Pfam" id="PF12656">
    <property type="entry name" value="G-patch_2"/>
    <property type="match status" value="1"/>
</dbReference>
<dbReference type="AlphaFoldDB" id="A0A642V0B5"/>
<keyword evidence="3 4" id="KW-0539">Nucleus</keyword>
<evidence type="ECO:0000259" key="6">
    <source>
        <dbReference type="Pfam" id="PF12656"/>
    </source>
</evidence>
<feature type="compositionally biased region" description="Basic and acidic residues" evidence="5">
    <location>
        <begin position="245"/>
        <end position="299"/>
    </location>
</feature>
<keyword evidence="4" id="KW-0508">mRNA splicing</keyword>
<feature type="compositionally biased region" description="Basic and acidic residues" evidence="5">
    <location>
        <begin position="203"/>
        <end position="214"/>
    </location>
</feature>
<evidence type="ECO:0000256" key="3">
    <source>
        <dbReference type="ARBA" id="ARBA00023242"/>
    </source>
</evidence>
<feature type="compositionally biased region" description="Basic and acidic residues" evidence="5">
    <location>
        <begin position="1"/>
        <end position="18"/>
    </location>
</feature>
<feature type="compositionally biased region" description="Basic residues" evidence="5">
    <location>
        <begin position="300"/>
        <end position="311"/>
    </location>
</feature>
<keyword evidence="4" id="KW-0507">mRNA processing</keyword>
<feature type="region of interest" description="Disordered" evidence="5">
    <location>
        <begin position="194"/>
        <end position="311"/>
    </location>
</feature>
<feature type="region of interest" description="Disordered" evidence="5">
    <location>
        <begin position="1"/>
        <end position="37"/>
    </location>
</feature>
<dbReference type="VEuPathDB" id="FungiDB:TRICI_004680"/>
<dbReference type="PANTHER" id="PTHR15818:SF2">
    <property type="entry name" value="G-PATCH DOMAIN AND KOW MOTIFS-CONTAINING PROTEIN"/>
    <property type="match status" value="1"/>
</dbReference>
<evidence type="ECO:0000256" key="1">
    <source>
        <dbReference type="ARBA" id="ARBA00004123"/>
    </source>
</evidence>
<feature type="domain" description="Spp2/MOS2 G-patch" evidence="6">
    <location>
        <begin position="139"/>
        <end position="189"/>
    </location>
</feature>
<comment type="function">
    <text evidence="4">Involved in spliceosome maturation and the first step of pre-mRNA splicing.</text>
</comment>
<accession>A0A642V0B5</accession>
<dbReference type="InterPro" id="IPR026822">
    <property type="entry name" value="Spp2/MOS2_G-patch"/>
</dbReference>
<dbReference type="GO" id="GO:0005681">
    <property type="term" value="C:spliceosomal complex"/>
    <property type="evidence" value="ECO:0007669"/>
    <property type="project" value="UniProtKB-UniRule"/>
</dbReference>
<dbReference type="InterPro" id="IPR045166">
    <property type="entry name" value="Spp2-like"/>
</dbReference>
<comment type="subcellular location">
    <subcellularLocation>
        <location evidence="1 4">Nucleus</location>
    </subcellularLocation>
</comment>
<dbReference type="PANTHER" id="PTHR15818">
    <property type="entry name" value="G PATCH AND KOW-CONTAINING"/>
    <property type="match status" value="1"/>
</dbReference>
<comment type="similarity">
    <text evidence="2 4">Belongs to the SPP2 family.</text>
</comment>
<keyword evidence="4" id="KW-0747">Spliceosome</keyword>